<reference evidence="1" key="1">
    <citation type="submission" date="2019-10" db="EMBL/GenBank/DDBJ databases">
        <title>Conservation and host-specific expression of non-tandemly repeated heterogenous ribosome RNA gene in arbuscular mycorrhizal fungi.</title>
        <authorList>
            <person name="Maeda T."/>
            <person name="Kobayashi Y."/>
            <person name="Nakagawa T."/>
            <person name="Ezawa T."/>
            <person name="Yamaguchi K."/>
            <person name="Bino T."/>
            <person name="Nishimoto Y."/>
            <person name="Shigenobu S."/>
            <person name="Kawaguchi M."/>
        </authorList>
    </citation>
    <scope>NUCLEOTIDE SEQUENCE</scope>
    <source>
        <strain evidence="1">HR1</strain>
    </source>
</reference>
<name>A0A8H3L6D6_9GLOM</name>
<organism evidence="1 2">
    <name type="scientific">Rhizophagus clarus</name>
    <dbReference type="NCBI Taxonomy" id="94130"/>
    <lineage>
        <taxon>Eukaryota</taxon>
        <taxon>Fungi</taxon>
        <taxon>Fungi incertae sedis</taxon>
        <taxon>Mucoromycota</taxon>
        <taxon>Glomeromycotina</taxon>
        <taxon>Glomeromycetes</taxon>
        <taxon>Glomerales</taxon>
        <taxon>Glomeraceae</taxon>
        <taxon>Rhizophagus</taxon>
    </lineage>
</organism>
<accession>A0A8H3L6D6</accession>
<dbReference type="AlphaFoldDB" id="A0A8H3L6D6"/>
<evidence type="ECO:0000313" key="1">
    <source>
        <dbReference type="EMBL" id="GES82392.1"/>
    </source>
</evidence>
<evidence type="ECO:0000313" key="2">
    <source>
        <dbReference type="Proteomes" id="UP000615446"/>
    </source>
</evidence>
<gene>
    <name evidence="1" type="ORF">RCL2_000960400</name>
</gene>
<dbReference type="PANTHER" id="PTHR34415:SF1">
    <property type="entry name" value="INTEGRASE CATALYTIC DOMAIN-CONTAINING PROTEIN"/>
    <property type="match status" value="1"/>
</dbReference>
<dbReference type="Proteomes" id="UP000615446">
    <property type="component" value="Unassembled WGS sequence"/>
</dbReference>
<proteinExistence type="predicted"/>
<protein>
    <submittedName>
        <fullName evidence="1">Uncharacterized protein</fullName>
    </submittedName>
</protein>
<dbReference type="PANTHER" id="PTHR34415">
    <property type="entry name" value="INTEGRASE CATALYTIC DOMAIN-CONTAINING PROTEIN"/>
    <property type="match status" value="1"/>
</dbReference>
<dbReference type="EMBL" id="BLAL01000060">
    <property type="protein sequence ID" value="GES82392.1"/>
    <property type="molecule type" value="Genomic_DNA"/>
</dbReference>
<sequence>MRDMVIKGQLLAFQKDENITINKKYSHYNFRFNDNLSICHPIYLALVGVSRKYLDNIKGHLQQHGLEECIYRNIGKTPKNMNHIKVNYDLAYKILDFLKNYATIHGIPLPGRKFTKFTMLVVFLPTSFSYSSVYPIIPSLQFISSKSDLCETCEKMKMDIQYATEQEKKFAITENYLIHLNQAKEERDYYNTNIKHMVEDRKLNLNVTESQILFKTFKGSAHITPRKVHLFRVCNTGNVSHTEQTNYIIDESEMPDDDKQEKGVNCTLSLVWHAIKKYNCGEKKLVVTCDNYVGQNKNNYSLFFYSWLIDSGMYVVFRSG</sequence>
<dbReference type="OrthoDB" id="2384130at2759"/>
<comment type="caution">
    <text evidence="1">The sequence shown here is derived from an EMBL/GenBank/DDBJ whole genome shotgun (WGS) entry which is preliminary data.</text>
</comment>